<sequence>MKDSFSDFNAHGTGGQHPTADNAAESLAPDLLAAIRRYEQALMGNNTAVLSDLFANDPDGIPSVRSDDKGVLAGHTAISTFRSRRRNAPTRTLRRRIARQMDESTACVVSQFDKATGGSVIQTQVWQRIGESGTWKIVMAHLTYPTPAIDRSIWRVVGSPLVEATKPGPLSGMTVAVKDLYAVQGQRIGAGNPAFLRTSPVCAESAPAVRLLLNAGAQITGIAQTDEFAYSLAGTNVHYGTPPNPKAPGHVSGGSSSGPASAVACGQVDIGLGTDTAGSIRIPASYQGLWGVRTTHGRISCEAVHPLSQSFDTVGWMTRDAQTLEFAGKALMPDKDTVKSVAKLLVSPKLDECVTADVREAFSRFRAVSRSAVRSGRIGMLGDCDEVQFDSQMLDNLLSIFQAVRGYEAWRNNGDWVGGHYADLAPEIAARFECDSHIPQSRYEQGLEHLRQARSMVRNLLGSNVLLIPSASSTAPAVAHTGDTEGIENARAHTLRLTSIAGVAGLPAVNIPLETADGLPCGACLLGPAGSDKLLIRIAKELYRNSM</sequence>
<feature type="domain" description="Amidase" evidence="2">
    <location>
        <begin position="165"/>
        <end position="535"/>
    </location>
</feature>
<dbReference type="eggNOG" id="COG0154">
    <property type="taxonomic scope" value="Bacteria"/>
</dbReference>
<accession>W4N9X9</accession>
<dbReference type="PATRIC" id="fig|1435051.3.peg.646"/>
<dbReference type="InterPro" id="IPR024507">
    <property type="entry name" value="AtzH-like"/>
</dbReference>
<dbReference type="STRING" id="1435051.BMOU_0647"/>
<dbReference type="Pfam" id="PF11533">
    <property type="entry name" value="AtzH-like"/>
    <property type="match status" value="1"/>
</dbReference>
<evidence type="ECO:0000313" key="4">
    <source>
        <dbReference type="Proteomes" id="UP000019155"/>
    </source>
</evidence>
<dbReference type="InterPro" id="IPR023631">
    <property type="entry name" value="Amidase_dom"/>
</dbReference>
<proteinExistence type="predicted"/>
<dbReference type="InterPro" id="IPR036928">
    <property type="entry name" value="AS_sf"/>
</dbReference>
<dbReference type="InterPro" id="IPR032710">
    <property type="entry name" value="NTF2-like_dom_sf"/>
</dbReference>
<dbReference type="RefSeq" id="WP_051428872.1">
    <property type="nucleotide sequence ID" value="NZ_AZMV01000002.1"/>
</dbReference>
<evidence type="ECO:0000259" key="2">
    <source>
        <dbReference type="Pfam" id="PF01425"/>
    </source>
</evidence>
<dbReference type="GO" id="GO:0016740">
    <property type="term" value="F:transferase activity"/>
    <property type="evidence" value="ECO:0007669"/>
    <property type="project" value="UniProtKB-KW"/>
</dbReference>
<dbReference type="Proteomes" id="UP000019155">
    <property type="component" value="Unassembled WGS sequence"/>
</dbReference>
<dbReference type="PANTHER" id="PTHR46310:SF7">
    <property type="entry name" value="AMIDASE 1"/>
    <property type="match status" value="1"/>
</dbReference>
<evidence type="ECO:0000313" key="3">
    <source>
        <dbReference type="EMBL" id="ETY71908.1"/>
    </source>
</evidence>
<dbReference type="EMBL" id="AZMV01000002">
    <property type="protein sequence ID" value="ETY71908.1"/>
    <property type="molecule type" value="Genomic_DNA"/>
</dbReference>
<dbReference type="AlphaFoldDB" id="W4N9X9"/>
<dbReference type="SUPFAM" id="SSF54427">
    <property type="entry name" value="NTF2-like"/>
    <property type="match status" value="1"/>
</dbReference>
<dbReference type="InterPro" id="IPR020556">
    <property type="entry name" value="Amidase_CS"/>
</dbReference>
<reference evidence="3 4" key="1">
    <citation type="journal article" date="2014" name="Genome Announc.">
        <title>The Genome Sequence of Bifidobacterium moukalabense DSM 27321 Highlights the Close Phylogenetic Relatedness with the Bifidobacterium dentium Taxon.</title>
        <authorList>
            <person name="Lugli G.A."/>
            <person name="Duranti S."/>
            <person name="Milani C."/>
            <person name="Turroni F."/>
            <person name="Viappiani A."/>
            <person name="Mangifesta M."/>
            <person name="van Sinderen D."/>
            <person name="Ventura M."/>
        </authorList>
    </citation>
    <scope>NUCLEOTIDE SEQUENCE [LARGE SCALE GENOMIC DNA]</scope>
    <source>
        <strain evidence="3 4">DSM 27321</strain>
    </source>
</reference>
<dbReference type="Gene3D" id="3.90.1300.10">
    <property type="entry name" value="Amidase signature (AS) domain"/>
    <property type="match status" value="1"/>
</dbReference>
<dbReference type="PANTHER" id="PTHR46310">
    <property type="entry name" value="AMIDASE 1"/>
    <property type="match status" value="1"/>
</dbReference>
<comment type="caution">
    <text evidence="3">The sequence shown here is derived from an EMBL/GenBank/DDBJ whole genome shotgun (WGS) entry which is preliminary data.</text>
</comment>
<dbReference type="GeneID" id="97503092"/>
<name>W4N9X9_9BIFI</name>
<organism evidence="3 4">
    <name type="scientific">Bifidobacterium moukalabense DSM 27321</name>
    <dbReference type="NCBI Taxonomy" id="1435051"/>
    <lineage>
        <taxon>Bacteria</taxon>
        <taxon>Bacillati</taxon>
        <taxon>Actinomycetota</taxon>
        <taxon>Actinomycetes</taxon>
        <taxon>Bifidobacteriales</taxon>
        <taxon>Bifidobacteriaceae</taxon>
        <taxon>Bifidobacterium</taxon>
    </lineage>
</organism>
<feature type="region of interest" description="Disordered" evidence="1">
    <location>
        <begin position="1"/>
        <end position="22"/>
    </location>
</feature>
<protein>
    <submittedName>
        <fullName evidence="3">Aspartyl/glutamyl-tRNA(Asn/Gln) amidotransferase subunit A</fullName>
    </submittedName>
</protein>
<evidence type="ECO:0000256" key="1">
    <source>
        <dbReference type="SAM" id="MobiDB-lite"/>
    </source>
</evidence>
<dbReference type="PROSITE" id="PS00571">
    <property type="entry name" value="AMIDASES"/>
    <property type="match status" value="1"/>
</dbReference>
<dbReference type="OrthoDB" id="182039at2"/>
<dbReference type="Gene3D" id="3.10.450.50">
    <property type="match status" value="1"/>
</dbReference>
<keyword evidence="4" id="KW-1185">Reference proteome</keyword>
<dbReference type="Pfam" id="PF01425">
    <property type="entry name" value="Amidase"/>
    <property type="match status" value="1"/>
</dbReference>
<gene>
    <name evidence="3" type="ORF">BMOU_0647</name>
</gene>
<dbReference type="SUPFAM" id="SSF75304">
    <property type="entry name" value="Amidase signature (AS) enzymes"/>
    <property type="match status" value="1"/>
</dbReference>
<keyword evidence="3" id="KW-0808">Transferase</keyword>